<evidence type="ECO:0000313" key="13">
    <source>
        <dbReference type="EMBL" id="MBA4603680.1"/>
    </source>
</evidence>
<accession>A0A7W2ATE7</accession>
<evidence type="ECO:0000256" key="10">
    <source>
        <dbReference type="ARBA" id="ARBA00022840"/>
    </source>
</evidence>
<dbReference type="RefSeq" id="WP_181742152.1">
    <property type="nucleotide sequence ID" value="NZ_JACEOL010000065.1"/>
</dbReference>
<dbReference type="Gene3D" id="3.40.50.620">
    <property type="entry name" value="HUPs"/>
    <property type="match status" value="1"/>
</dbReference>
<protein>
    <recommendedName>
        <fullName evidence="3">FAD synthase</fullName>
        <ecNumber evidence="3">2.7.7.2</ecNumber>
    </recommendedName>
</protein>
<dbReference type="GO" id="GO:0005524">
    <property type="term" value="F:ATP binding"/>
    <property type="evidence" value="ECO:0007669"/>
    <property type="project" value="UniProtKB-KW"/>
</dbReference>
<dbReference type="GO" id="GO:0003919">
    <property type="term" value="F:FMN adenylyltransferase activity"/>
    <property type="evidence" value="ECO:0007669"/>
    <property type="project" value="UniProtKB-EC"/>
</dbReference>
<evidence type="ECO:0000256" key="3">
    <source>
        <dbReference type="ARBA" id="ARBA00012393"/>
    </source>
</evidence>
<keyword evidence="4" id="KW-0285">Flavoprotein</keyword>
<keyword evidence="10" id="KW-0067">ATP-binding</keyword>
<evidence type="ECO:0000256" key="11">
    <source>
        <dbReference type="ARBA" id="ARBA00049494"/>
    </source>
</evidence>
<dbReference type="GO" id="GO:0006747">
    <property type="term" value="P:FAD biosynthetic process"/>
    <property type="evidence" value="ECO:0007669"/>
    <property type="project" value="UniProtKB-UniPathway"/>
</dbReference>
<dbReference type="InterPro" id="IPR023468">
    <property type="entry name" value="Riboflavin_kinase"/>
</dbReference>
<evidence type="ECO:0000256" key="4">
    <source>
        <dbReference type="ARBA" id="ARBA00022630"/>
    </source>
</evidence>
<evidence type="ECO:0000256" key="9">
    <source>
        <dbReference type="ARBA" id="ARBA00022827"/>
    </source>
</evidence>
<dbReference type="FunFam" id="3.40.50.620:FF:000021">
    <property type="entry name" value="Riboflavin biosynthesis protein"/>
    <property type="match status" value="1"/>
</dbReference>
<dbReference type="EMBL" id="JACEOL010000065">
    <property type="protein sequence ID" value="MBA4603680.1"/>
    <property type="molecule type" value="Genomic_DNA"/>
</dbReference>
<dbReference type="SUPFAM" id="SSF52374">
    <property type="entry name" value="Nucleotidylyl transferase"/>
    <property type="match status" value="1"/>
</dbReference>
<evidence type="ECO:0000256" key="7">
    <source>
        <dbReference type="ARBA" id="ARBA00022695"/>
    </source>
</evidence>
<dbReference type="EC" id="2.7.7.2" evidence="3"/>
<reference evidence="13 14" key="1">
    <citation type="submission" date="2020-07" db="EMBL/GenBank/DDBJ databases">
        <title>Thermoactinomyces phylogeny.</title>
        <authorList>
            <person name="Dunlap C."/>
        </authorList>
    </citation>
    <scope>NUCLEOTIDE SEQUENCE [LARGE SCALE GENOMIC DNA]</scope>
    <source>
        <strain evidence="13 14">AMNI-1</strain>
    </source>
</reference>
<evidence type="ECO:0000256" key="5">
    <source>
        <dbReference type="ARBA" id="ARBA00022643"/>
    </source>
</evidence>
<evidence type="ECO:0000256" key="8">
    <source>
        <dbReference type="ARBA" id="ARBA00022741"/>
    </source>
</evidence>
<evidence type="ECO:0000256" key="6">
    <source>
        <dbReference type="ARBA" id="ARBA00022679"/>
    </source>
</evidence>
<sequence>MKTIQITHPVSEVVLSKAKPCLLAPGFFDGVHLGHRHLLQTAREIAKRKKLTFAVMTFFPHPRQIVHGASVKVLTPLAVKAERLQKLGVEKLYVIRFDSGFARLSSEKFVKQYILGLKCKHVVAGYDFRYGCKAQGHMERLTRTGRGKFAVITIPKITYGQEKISSTAIRRLVSLGKVDRIPHYLGSYHEAIGTVKSFTLFHGKYQFIKMMVDQDVLLPKPGVYQIELNIGQQSCKGVCHQISTFVNSGEFLVQISGSLVAPTEQRVRLRWIQPLFGKEHEIHSRDPCFAEEEFII</sequence>
<dbReference type="GO" id="GO:0009231">
    <property type="term" value="P:riboflavin biosynthetic process"/>
    <property type="evidence" value="ECO:0007669"/>
    <property type="project" value="InterPro"/>
</dbReference>
<dbReference type="Pfam" id="PF06574">
    <property type="entry name" value="FAD_syn"/>
    <property type="match status" value="1"/>
</dbReference>
<feature type="domain" description="FAD synthetase" evidence="12">
    <location>
        <begin position="18"/>
        <end position="168"/>
    </location>
</feature>
<comment type="catalytic activity">
    <reaction evidence="11">
        <text>FMN + ATP + H(+) = FAD + diphosphate</text>
        <dbReference type="Rhea" id="RHEA:17237"/>
        <dbReference type="ChEBI" id="CHEBI:15378"/>
        <dbReference type="ChEBI" id="CHEBI:30616"/>
        <dbReference type="ChEBI" id="CHEBI:33019"/>
        <dbReference type="ChEBI" id="CHEBI:57692"/>
        <dbReference type="ChEBI" id="CHEBI:58210"/>
        <dbReference type="EC" id="2.7.7.2"/>
    </reaction>
</comment>
<evidence type="ECO:0000256" key="2">
    <source>
        <dbReference type="ARBA" id="ARBA00010214"/>
    </source>
</evidence>
<keyword evidence="6" id="KW-0808">Transferase</keyword>
<dbReference type="CDD" id="cd02064">
    <property type="entry name" value="FAD_synthetase_N"/>
    <property type="match status" value="1"/>
</dbReference>
<proteinExistence type="inferred from homology"/>
<keyword evidence="8" id="KW-0547">Nucleotide-binding</keyword>
<keyword evidence="7" id="KW-0548">Nucleotidyltransferase</keyword>
<evidence type="ECO:0000313" key="14">
    <source>
        <dbReference type="Proteomes" id="UP000538292"/>
    </source>
</evidence>
<dbReference type="PANTHER" id="PTHR22749">
    <property type="entry name" value="RIBOFLAVIN KINASE/FMN ADENYLYLTRANSFERASE"/>
    <property type="match status" value="1"/>
</dbReference>
<comment type="caution">
    <text evidence="13">The sequence shown here is derived from an EMBL/GenBank/DDBJ whole genome shotgun (WGS) entry which is preliminary data.</text>
</comment>
<comment type="similarity">
    <text evidence="2">Belongs to the RibF family.</text>
</comment>
<dbReference type="PANTHER" id="PTHR22749:SF6">
    <property type="entry name" value="RIBOFLAVIN KINASE"/>
    <property type="match status" value="1"/>
</dbReference>
<gene>
    <name evidence="13" type="ORF">H2C83_15540</name>
</gene>
<keyword evidence="14" id="KW-1185">Reference proteome</keyword>
<keyword evidence="5" id="KW-0288">FMN</keyword>
<dbReference type="Proteomes" id="UP000538292">
    <property type="component" value="Unassembled WGS sequence"/>
</dbReference>
<dbReference type="InterPro" id="IPR015864">
    <property type="entry name" value="FAD_synthase"/>
</dbReference>
<dbReference type="InterPro" id="IPR014729">
    <property type="entry name" value="Rossmann-like_a/b/a_fold"/>
</dbReference>
<dbReference type="UniPathway" id="UPA00277">
    <property type="reaction ID" value="UER00407"/>
</dbReference>
<name>A0A7W2ATE7_9BACL</name>
<evidence type="ECO:0000256" key="1">
    <source>
        <dbReference type="ARBA" id="ARBA00004726"/>
    </source>
</evidence>
<keyword evidence="9" id="KW-0274">FAD</keyword>
<evidence type="ECO:0000259" key="12">
    <source>
        <dbReference type="Pfam" id="PF06574"/>
    </source>
</evidence>
<comment type="pathway">
    <text evidence="1">Cofactor biosynthesis; FAD biosynthesis; FAD from FMN: step 1/1.</text>
</comment>
<organism evidence="13 14">
    <name type="scientific">Thermoactinomyces mirandus</name>
    <dbReference type="NCBI Taxonomy" id="2756294"/>
    <lineage>
        <taxon>Bacteria</taxon>
        <taxon>Bacillati</taxon>
        <taxon>Bacillota</taxon>
        <taxon>Bacilli</taxon>
        <taxon>Bacillales</taxon>
        <taxon>Thermoactinomycetaceae</taxon>
        <taxon>Thermoactinomyces</taxon>
    </lineage>
</organism>
<dbReference type="GO" id="GO:0008531">
    <property type="term" value="F:riboflavin kinase activity"/>
    <property type="evidence" value="ECO:0007669"/>
    <property type="project" value="TreeGrafter"/>
</dbReference>
<dbReference type="AlphaFoldDB" id="A0A7W2ATE7"/>
<dbReference type="GO" id="GO:0009398">
    <property type="term" value="P:FMN biosynthetic process"/>
    <property type="evidence" value="ECO:0007669"/>
    <property type="project" value="TreeGrafter"/>
</dbReference>